<dbReference type="Proteomes" id="UP000827986">
    <property type="component" value="Unassembled WGS sequence"/>
</dbReference>
<dbReference type="AlphaFoldDB" id="A0A9D4AVV3"/>
<evidence type="ECO:0000313" key="1">
    <source>
        <dbReference type="EMBL" id="KAH1172079.1"/>
    </source>
</evidence>
<protein>
    <submittedName>
        <fullName evidence="1">Uncharacterized protein</fullName>
    </submittedName>
</protein>
<evidence type="ECO:0000313" key="2">
    <source>
        <dbReference type="Proteomes" id="UP000827986"/>
    </source>
</evidence>
<comment type="caution">
    <text evidence="1">The sequence shown here is derived from an EMBL/GenBank/DDBJ whole genome shotgun (WGS) entry which is preliminary data.</text>
</comment>
<sequence>MAPRATYPTCRCSLIFPVAPPRLIYTSPLLQKASSCLTLHRNATTVKAGNEEEAHIQLELYRIGRMYIITQIGTCLGHLGSIPDSGEKCQEISDKHMWSRASFLDTQLKDRQNYCFVGCLQPIQTKGINSGWQWPKDTT</sequence>
<dbReference type="EMBL" id="JAHDVG010000483">
    <property type="protein sequence ID" value="KAH1172079.1"/>
    <property type="molecule type" value="Genomic_DNA"/>
</dbReference>
<accession>A0A9D4AVV3</accession>
<reference evidence="1" key="1">
    <citation type="submission" date="2021-09" db="EMBL/GenBank/DDBJ databases">
        <title>The genome of Mauremys mutica provides insights into the evolution of semi-aquatic lifestyle.</title>
        <authorList>
            <person name="Gong S."/>
            <person name="Gao Y."/>
        </authorList>
    </citation>
    <scope>NUCLEOTIDE SEQUENCE</scope>
    <source>
        <strain evidence="1">MM-2020</strain>
        <tissue evidence="1">Muscle</tissue>
    </source>
</reference>
<keyword evidence="2" id="KW-1185">Reference proteome</keyword>
<organism evidence="1 2">
    <name type="scientific">Mauremys mutica</name>
    <name type="common">yellowpond turtle</name>
    <dbReference type="NCBI Taxonomy" id="74926"/>
    <lineage>
        <taxon>Eukaryota</taxon>
        <taxon>Metazoa</taxon>
        <taxon>Chordata</taxon>
        <taxon>Craniata</taxon>
        <taxon>Vertebrata</taxon>
        <taxon>Euteleostomi</taxon>
        <taxon>Archelosauria</taxon>
        <taxon>Testudinata</taxon>
        <taxon>Testudines</taxon>
        <taxon>Cryptodira</taxon>
        <taxon>Durocryptodira</taxon>
        <taxon>Testudinoidea</taxon>
        <taxon>Geoemydidae</taxon>
        <taxon>Geoemydinae</taxon>
        <taxon>Mauremys</taxon>
    </lineage>
</organism>
<name>A0A9D4AVV3_9SAUR</name>
<gene>
    <name evidence="1" type="ORF">KIL84_007697</name>
</gene>
<proteinExistence type="predicted"/>